<feature type="domain" description="AB hydrolase-1" evidence="2">
    <location>
        <begin position="43"/>
        <end position="274"/>
    </location>
</feature>
<dbReference type="GO" id="GO:0016787">
    <property type="term" value="F:hydrolase activity"/>
    <property type="evidence" value="ECO:0007669"/>
    <property type="project" value="UniProtKB-KW"/>
</dbReference>
<keyword evidence="1" id="KW-0732">Signal</keyword>
<dbReference type="SUPFAM" id="SSF53474">
    <property type="entry name" value="alpha/beta-Hydrolases"/>
    <property type="match status" value="1"/>
</dbReference>
<proteinExistence type="predicted"/>
<dbReference type="PANTHER" id="PTHR37017:SF11">
    <property type="entry name" value="ESTERASE_LIPASE_THIOESTERASE DOMAIN-CONTAINING PROTEIN"/>
    <property type="match status" value="1"/>
</dbReference>
<evidence type="ECO:0000256" key="1">
    <source>
        <dbReference type="SAM" id="SignalP"/>
    </source>
</evidence>
<dbReference type="Proteomes" id="UP000481861">
    <property type="component" value="Unassembled WGS sequence"/>
</dbReference>
<dbReference type="EMBL" id="JAADJZ010000017">
    <property type="protein sequence ID" value="KAF2868914.1"/>
    <property type="molecule type" value="Genomic_DNA"/>
</dbReference>
<dbReference type="Pfam" id="PF12697">
    <property type="entry name" value="Abhydrolase_6"/>
    <property type="match status" value="1"/>
</dbReference>
<dbReference type="OrthoDB" id="408373at2759"/>
<keyword evidence="3" id="KW-0378">Hydrolase</keyword>
<gene>
    <name evidence="3" type="ORF">BDV95DRAFT_577926</name>
</gene>
<feature type="signal peptide" evidence="1">
    <location>
        <begin position="1"/>
        <end position="32"/>
    </location>
</feature>
<dbReference type="InterPro" id="IPR029058">
    <property type="entry name" value="AB_hydrolase_fold"/>
</dbReference>
<sequence length="287" mass="31749">MHPFILLTLLLPAHGFAPLVTAFFALYDGADASPTIKAKPDMILVHGAFHQPSCYVKVVALLKAAHYTDISVPDLPSVGNLVDRRPDIEAVRRTLLHRLDQGRDVVLVGNSYGATVISEAVKGLKHPPRGRILALVFISGYLPTINEVLHPETKSDIKTVVPSNFRIADCSTKIYSNGDNANFPPSKAFYNLLPPFEAALWSKQLDYSSYAALNATATYIPYTGDFRCVYIVGKQDNSVPPEWAKTWYQQSGAKMEVLIEDFDHVPMLSRPVELTKILRRIAGETLT</sequence>
<protein>
    <submittedName>
        <fullName evidence="3">Alpha/Beta hydrolase protein</fullName>
    </submittedName>
</protein>
<dbReference type="PANTHER" id="PTHR37017">
    <property type="entry name" value="AB HYDROLASE-1 DOMAIN-CONTAINING PROTEIN-RELATED"/>
    <property type="match status" value="1"/>
</dbReference>
<feature type="chain" id="PRO_5043001433" evidence="1">
    <location>
        <begin position="33"/>
        <end position="287"/>
    </location>
</feature>
<dbReference type="InterPro" id="IPR052897">
    <property type="entry name" value="Sec-Metab_Biosynth_Hydrolase"/>
</dbReference>
<name>A0A7C8I262_9PLEO</name>
<dbReference type="Gene3D" id="3.40.50.1820">
    <property type="entry name" value="alpha/beta hydrolase"/>
    <property type="match status" value="1"/>
</dbReference>
<reference evidence="3 4" key="1">
    <citation type="submission" date="2020-01" db="EMBL/GenBank/DDBJ databases">
        <authorList>
            <consortium name="DOE Joint Genome Institute"/>
            <person name="Haridas S."/>
            <person name="Albert R."/>
            <person name="Binder M."/>
            <person name="Bloem J."/>
            <person name="Labutti K."/>
            <person name="Salamov A."/>
            <person name="Andreopoulos B."/>
            <person name="Baker S.E."/>
            <person name="Barry K."/>
            <person name="Bills G."/>
            <person name="Bluhm B.H."/>
            <person name="Cannon C."/>
            <person name="Castanera R."/>
            <person name="Culley D.E."/>
            <person name="Daum C."/>
            <person name="Ezra D."/>
            <person name="Gonzalez J.B."/>
            <person name="Henrissat B."/>
            <person name="Kuo A."/>
            <person name="Liang C."/>
            <person name="Lipzen A."/>
            <person name="Lutzoni F."/>
            <person name="Magnuson J."/>
            <person name="Mondo S."/>
            <person name="Nolan M."/>
            <person name="Ohm R."/>
            <person name="Pangilinan J."/>
            <person name="Park H.-J.H."/>
            <person name="Ramirez L."/>
            <person name="Alfaro M."/>
            <person name="Sun H."/>
            <person name="Tritt A."/>
            <person name="Yoshinaga Y."/>
            <person name="Zwiers L.-H.L."/>
            <person name="Turgeon B.G."/>
            <person name="Goodwin S.B."/>
            <person name="Spatafora J.W."/>
            <person name="Crous P.W."/>
            <person name="Grigoriev I.V."/>
        </authorList>
    </citation>
    <scope>NUCLEOTIDE SEQUENCE [LARGE SCALE GENOMIC DNA]</scope>
    <source>
        <strain evidence="3 4">CBS 611.86</strain>
    </source>
</reference>
<keyword evidence="4" id="KW-1185">Reference proteome</keyword>
<dbReference type="InterPro" id="IPR000073">
    <property type="entry name" value="AB_hydrolase_1"/>
</dbReference>
<organism evidence="3 4">
    <name type="scientific">Massariosphaeria phaeospora</name>
    <dbReference type="NCBI Taxonomy" id="100035"/>
    <lineage>
        <taxon>Eukaryota</taxon>
        <taxon>Fungi</taxon>
        <taxon>Dikarya</taxon>
        <taxon>Ascomycota</taxon>
        <taxon>Pezizomycotina</taxon>
        <taxon>Dothideomycetes</taxon>
        <taxon>Pleosporomycetidae</taxon>
        <taxon>Pleosporales</taxon>
        <taxon>Pleosporales incertae sedis</taxon>
        <taxon>Massariosphaeria</taxon>
    </lineage>
</organism>
<evidence type="ECO:0000313" key="4">
    <source>
        <dbReference type="Proteomes" id="UP000481861"/>
    </source>
</evidence>
<evidence type="ECO:0000259" key="2">
    <source>
        <dbReference type="Pfam" id="PF12697"/>
    </source>
</evidence>
<evidence type="ECO:0000313" key="3">
    <source>
        <dbReference type="EMBL" id="KAF2868914.1"/>
    </source>
</evidence>
<dbReference type="AlphaFoldDB" id="A0A7C8I262"/>
<comment type="caution">
    <text evidence="3">The sequence shown here is derived from an EMBL/GenBank/DDBJ whole genome shotgun (WGS) entry which is preliminary data.</text>
</comment>
<accession>A0A7C8I262</accession>